<reference evidence="1 2" key="1">
    <citation type="submission" date="2019-01" db="EMBL/GenBank/DDBJ databases">
        <authorList>
            <person name="Brito A."/>
        </authorList>
    </citation>
    <scope>NUCLEOTIDE SEQUENCE [LARGE SCALE GENOMIC DNA]</scope>
    <source>
        <strain evidence="1">1</strain>
    </source>
</reference>
<dbReference type="RefSeq" id="WP_144867250.1">
    <property type="nucleotide sequence ID" value="NZ_LR213824.1"/>
</dbReference>
<accession>A0A563W2D4</accession>
<dbReference type="AlphaFoldDB" id="A0A563W2D4"/>
<proteinExistence type="predicted"/>
<dbReference type="Proteomes" id="UP000320055">
    <property type="component" value="Unassembled WGS sequence"/>
</dbReference>
<evidence type="ECO:0000313" key="2">
    <source>
        <dbReference type="Proteomes" id="UP000320055"/>
    </source>
</evidence>
<sequence>MLKLIFEDEDTELLSFWKQQFTDFPEATFKQIYPRQKVSYSQTIDAQLQQWYLPCNEYGIYIERGESLVIDVRKYKELTPWIVTTPRLDIPNLSQSERDYLIFKLSFEAITEHNEFKKKTPIETLSINIEMLYCFRNHIPYDEAKGACKAYKDYKEKQT</sequence>
<keyword evidence="2" id="KW-1185">Reference proteome</keyword>
<organism evidence="1 2">
    <name type="scientific">Hyella patelloides LEGE 07179</name>
    <dbReference type="NCBI Taxonomy" id="945734"/>
    <lineage>
        <taxon>Bacteria</taxon>
        <taxon>Bacillati</taxon>
        <taxon>Cyanobacteriota</taxon>
        <taxon>Cyanophyceae</taxon>
        <taxon>Pleurocapsales</taxon>
        <taxon>Hyellaceae</taxon>
        <taxon>Hyella</taxon>
    </lineage>
</organism>
<evidence type="ECO:0000313" key="1">
    <source>
        <dbReference type="EMBL" id="VEP17841.1"/>
    </source>
</evidence>
<name>A0A563W2D4_9CYAN</name>
<dbReference type="EMBL" id="CAACVJ010000612">
    <property type="protein sequence ID" value="VEP17841.1"/>
    <property type="molecule type" value="Genomic_DNA"/>
</dbReference>
<gene>
    <name evidence="1" type="ORF">H1P_650007</name>
</gene>
<protein>
    <submittedName>
        <fullName evidence="1">Uncharacterized protein</fullName>
    </submittedName>
</protein>